<evidence type="ECO:0000313" key="2">
    <source>
        <dbReference type="EMBL" id="ACA85782.1"/>
    </source>
</evidence>
<sequence length="110" mass="12403" precursor="true">MKVITIKFFAAITLCFVANFAQAQFWSSNTKITKVYPYTDGLIFFTEYRNSDVSTCDGGTRFSINKSHPNYEVMVSTLLAAFMSDKTMTMNVSSTTRACAPHINRFLVTK</sequence>
<dbReference type="AlphaFoldDB" id="B1KKE2"/>
<evidence type="ECO:0000313" key="3">
    <source>
        <dbReference type="Proteomes" id="UP000002168"/>
    </source>
</evidence>
<accession>B1KKE2</accession>
<dbReference type="STRING" id="392500.Swoo_1494"/>
<dbReference type="KEGG" id="swd:Swoo_1494"/>
<feature type="chain" id="PRO_5002764610" evidence="1">
    <location>
        <begin position="24"/>
        <end position="110"/>
    </location>
</feature>
<dbReference type="EMBL" id="CP000961">
    <property type="protein sequence ID" value="ACA85782.1"/>
    <property type="molecule type" value="Genomic_DNA"/>
</dbReference>
<name>B1KKE2_SHEWM</name>
<feature type="signal peptide" evidence="1">
    <location>
        <begin position="1"/>
        <end position="23"/>
    </location>
</feature>
<evidence type="ECO:0000256" key="1">
    <source>
        <dbReference type="SAM" id="SignalP"/>
    </source>
</evidence>
<reference evidence="2 3" key="1">
    <citation type="submission" date="2008-02" db="EMBL/GenBank/DDBJ databases">
        <title>Complete sequence of Shewanella woodyi ATCC 51908.</title>
        <authorList>
            <consortium name="US DOE Joint Genome Institute"/>
            <person name="Copeland A."/>
            <person name="Lucas S."/>
            <person name="Lapidus A."/>
            <person name="Glavina del Rio T."/>
            <person name="Dalin E."/>
            <person name="Tice H."/>
            <person name="Bruce D."/>
            <person name="Goodwin L."/>
            <person name="Pitluck S."/>
            <person name="Sims D."/>
            <person name="Brettin T."/>
            <person name="Detter J.C."/>
            <person name="Han C."/>
            <person name="Kuske C.R."/>
            <person name="Schmutz J."/>
            <person name="Larimer F."/>
            <person name="Land M."/>
            <person name="Hauser L."/>
            <person name="Kyrpides N."/>
            <person name="Lykidis A."/>
            <person name="Zhao J.-S."/>
            <person name="Richardson P."/>
        </authorList>
    </citation>
    <scope>NUCLEOTIDE SEQUENCE [LARGE SCALE GENOMIC DNA]</scope>
    <source>
        <strain evidence="3">ATCC 51908 / MS32</strain>
    </source>
</reference>
<gene>
    <name evidence="2" type="ordered locus">Swoo_1494</name>
</gene>
<dbReference type="RefSeq" id="WP_012324128.1">
    <property type="nucleotide sequence ID" value="NC_010506.1"/>
</dbReference>
<protein>
    <submittedName>
        <fullName evidence="2">Uncharacterized protein</fullName>
    </submittedName>
</protein>
<dbReference type="Proteomes" id="UP000002168">
    <property type="component" value="Chromosome"/>
</dbReference>
<keyword evidence="1" id="KW-0732">Signal</keyword>
<dbReference type="HOGENOM" id="CLU_2170002_0_0_6"/>
<keyword evidence="3" id="KW-1185">Reference proteome</keyword>
<proteinExistence type="predicted"/>
<organism evidence="2 3">
    <name type="scientific">Shewanella woodyi (strain ATCC 51908 / MS32)</name>
    <dbReference type="NCBI Taxonomy" id="392500"/>
    <lineage>
        <taxon>Bacteria</taxon>
        <taxon>Pseudomonadati</taxon>
        <taxon>Pseudomonadota</taxon>
        <taxon>Gammaproteobacteria</taxon>
        <taxon>Alteromonadales</taxon>
        <taxon>Shewanellaceae</taxon>
        <taxon>Shewanella</taxon>
    </lineage>
</organism>